<dbReference type="PANTHER" id="PTHR46825:SF9">
    <property type="entry name" value="BETA-LACTAMASE-RELATED DOMAIN-CONTAINING PROTEIN"/>
    <property type="match status" value="1"/>
</dbReference>
<gene>
    <name evidence="4" type="ORF">ABHN84_16225</name>
</gene>
<evidence type="ECO:0000256" key="1">
    <source>
        <dbReference type="SAM" id="SignalP"/>
    </source>
</evidence>
<feature type="signal peptide" evidence="1">
    <location>
        <begin position="1"/>
        <end position="21"/>
    </location>
</feature>
<keyword evidence="4" id="KW-0378">Hydrolase</keyword>
<dbReference type="Pfam" id="PF00144">
    <property type="entry name" value="Beta-lactamase"/>
    <property type="match status" value="1"/>
</dbReference>
<dbReference type="InterPro" id="IPR024981">
    <property type="entry name" value="DUF3887"/>
</dbReference>
<feature type="domain" description="DUF3887" evidence="3">
    <location>
        <begin position="442"/>
        <end position="527"/>
    </location>
</feature>
<dbReference type="EMBL" id="JBDPZN010000007">
    <property type="protein sequence ID" value="MEO3683824.1"/>
    <property type="molecule type" value="Genomic_DNA"/>
</dbReference>
<proteinExistence type="predicted"/>
<evidence type="ECO:0000313" key="4">
    <source>
        <dbReference type="EMBL" id="MEO3683824.1"/>
    </source>
</evidence>
<dbReference type="SUPFAM" id="SSF56601">
    <property type="entry name" value="beta-lactamase/transpeptidase-like"/>
    <property type="match status" value="1"/>
</dbReference>
<accession>A0ABV0FSL5</accession>
<protein>
    <submittedName>
        <fullName evidence="4">Serine hydrolase</fullName>
    </submittedName>
</protein>
<dbReference type="Gene3D" id="3.40.710.10">
    <property type="entry name" value="DD-peptidase/beta-lactamase superfamily"/>
    <property type="match status" value="1"/>
</dbReference>
<dbReference type="PANTHER" id="PTHR46825">
    <property type="entry name" value="D-ALANYL-D-ALANINE-CARBOXYPEPTIDASE/ENDOPEPTIDASE AMPH"/>
    <property type="match status" value="1"/>
</dbReference>
<dbReference type="Gene3D" id="3.10.450.590">
    <property type="match status" value="1"/>
</dbReference>
<keyword evidence="1" id="KW-0732">Signal</keyword>
<dbReference type="GO" id="GO:0016787">
    <property type="term" value="F:hydrolase activity"/>
    <property type="evidence" value="ECO:0007669"/>
    <property type="project" value="UniProtKB-KW"/>
</dbReference>
<evidence type="ECO:0000313" key="5">
    <source>
        <dbReference type="Proteomes" id="UP001477278"/>
    </source>
</evidence>
<evidence type="ECO:0000259" key="2">
    <source>
        <dbReference type="Pfam" id="PF00144"/>
    </source>
</evidence>
<dbReference type="Pfam" id="PF13026">
    <property type="entry name" value="DUF3887"/>
    <property type="match status" value="1"/>
</dbReference>
<dbReference type="InterPro" id="IPR050491">
    <property type="entry name" value="AmpC-like"/>
</dbReference>
<sequence length="594" mass="66744">MNIKNIAIIILTLGLISHVQANEYDVTEVSKLMASYEQLGRFNGAITIKKDDKIIYSRGYGSANVKTEVNNDSDKVFAIGSISKQFTASAILLLAQQGKLSLADPIATYLPYYQNEVGQKATIYQLLTHTAGIPDPMDTGKGIDGDNDPLMHEKTLPVTKKSLIDSFKDLPNSFEPGSRYEYTNTGYILLADIIERASGKTYADYLKTYLFEPAGMKNTSASRPDNSPLLVESYSGIGSDKVHTTKIDNSWLVGAASLYSTTGDLFKWVDAMNAHKIFKDKKFDYLLSNPVDLRRNNEFYGYGMEMTTLWGQKAYRHDGATAGTVADFIYLPERNITIIIYMNHVHNVSNIDLSIDMRKKIIQQVSGILLAHKTPDIVSLVSNNTIDLQQYVGRYAFDDDHQIAITLKDNTLKINTIGLKNWTLYNLAQVTHLPPDQFTDTATKLFNLLNTNELTKLAEIFDEQMASAPLDVFQGFWQQLEAELGALESHYSFSKSNDNDEIQQRLIFEKGIVDMSVFFDKDGKIKGIQNSSPIPKEENGFTSKLLSIEGDKLLIDGYVIKQHQDLILKFTRNNKNQITGFSYNQMVEHQAIKQ</sequence>
<feature type="domain" description="Beta-lactamase-related" evidence="2">
    <location>
        <begin position="39"/>
        <end position="347"/>
    </location>
</feature>
<dbReference type="RefSeq" id="WP_347690656.1">
    <property type="nucleotide sequence ID" value="NZ_JBDPZN010000007.1"/>
</dbReference>
<reference evidence="4 5" key="1">
    <citation type="submission" date="2024-05" db="EMBL/GenBank/DDBJ databases">
        <title>Genome sequencing of Marine Estuary Bacteria, Shewanella vesiculosa and S. baltica, and Pseudomonas syringae.</title>
        <authorList>
            <person name="Gurung A."/>
            <person name="Maclea K.S."/>
        </authorList>
    </citation>
    <scope>NUCLEOTIDE SEQUENCE [LARGE SCALE GENOMIC DNA]</scope>
    <source>
        <strain evidence="4 5">1A</strain>
    </source>
</reference>
<dbReference type="InterPro" id="IPR012338">
    <property type="entry name" value="Beta-lactam/transpept-like"/>
</dbReference>
<organism evidence="4 5">
    <name type="scientific">Shewanella vesiculosa</name>
    <dbReference type="NCBI Taxonomy" id="518738"/>
    <lineage>
        <taxon>Bacteria</taxon>
        <taxon>Pseudomonadati</taxon>
        <taxon>Pseudomonadota</taxon>
        <taxon>Gammaproteobacteria</taxon>
        <taxon>Alteromonadales</taxon>
        <taxon>Shewanellaceae</taxon>
        <taxon>Shewanella</taxon>
    </lineage>
</organism>
<evidence type="ECO:0000259" key="3">
    <source>
        <dbReference type="Pfam" id="PF13026"/>
    </source>
</evidence>
<comment type="caution">
    <text evidence="4">The sequence shown here is derived from an EMBL/GenBank/DDBJ whole genome shotgun (WGS) entry which is preliminary data.</text>
</comment>
<dbReference type="Proteomes" id="UP001477278">
    <property type="component" value="Unassembled WGS sequence"/>
</dbReference>
<name>A0ABV0FSL5_9GAMM</name>
<dbReference type="InterPro" id="IPR001466">
    <property type="entry name" value="Beta-lactam-related"/>
</dbReference>
<feature type="chain" id="PRO_5047103778" evidence="1">
    <location>
        <begin position="22"/>
        <end position="594"/>
    </location>
</feature>
<keyword evidence="5" id="KW-1185">Reference proteome</keyword>